<feature type="transmembrane region" description="Helical" evidence="1">
    <location>
        <begin position="484"/>
        <end position="507"/>
    </location>
</feature>
<dbReference type="Proteomes" id="UP001205046">
    <property type="component" value="Unassembled WGS sequence"/>
</dbReference>
<dbReference type="EMBL" id="JALXMO010000002">
    <property type="protein sequence ID" value="MCT1605955.1"/>
    <property type="molecule type" value="Genomic_DNA"/>
</dbReference>
<evidence type="ECO:0000313" key="3">
    <source>
        <dbReference type="Proteomes" id="UP001205046"/>
    </source>
</evidence>
<gene>
    <name evidence="2" type="ORF">M3B43_01190</name>
</gene>
<feature type="transmembrane region" description="Helical" evidence="1">
    <location>
        <begin position="378"/>
        <end position="399"/>
    </location>
</feature>
<organism evidence="2 3">
    <name type="scientific">Nesterenkonia massiliensis</name>
    <dbReference type="NCBI Taxonomy" id="1232429"/>
    <lineage>
        <taxon>Bacteria</taxon>
        <taxon>Bacillati</taxon>
        <taxon>Actinomycetota</taxon>
        <taxon>Actinomycetes</taxon>
        <taxon>Micrococcales</taxon>
        <taxon>Micrococcaceae</taxon>
        <taxon>Nesterenkonia</taxon>
    </lineage>
</organism>
<feature type="transmembrane region" description="Helical" evidence="1">
    <location>
        <begin position="101"/>
        <end position="122"/>
    </location>
</feature>
<protein>
    <submittedName>
        <fullName evidence="2">Transporter</fullName>
    </submittedName>
</protein>
<evidence type="ECO:0000313" key="2">
    <source>
        <dbReference type="EMBL" id="MCT1605955.1"/>
    </source>
</evidence>
<comment type="caution">
    <text evidence="2">The sequence shown here is derived from an EMBL/GenBank/DDBJ whole genome shotgun (WGS) entry which is preliminary data.</text>
</comment>
<feature type="transmembrane region" description="Helical" evidence="1">
    <location>
        <begin position="453"/>
        <end position="478"/>
    </location>
</feature>
<evidence type="ECO:0000256" key="1">
    <source>
        <dbReference type="SAM" id="Phobius"/>
    </source>
</evidence>
<reference evidence="2 3" key="1">
    <citation type="submission" date="2022-04" db="EMBL/GenBank/DDBJ databases">
        <title>Human microbiome associated bacterial genomes.</title>
        <authorList>
            <person name="Sandstrom S."/>
            <person name="Salamzade R."/>
            <person name="Kalan L.R."/>
        </authorList>
    </citation>
    <scope>NUCLEOTIDE SEQUENCE [LARGE SCALE GENOMIC DNA]</scope>
    <source>
        <strain evidence="3">p3-SID767</strain>
    </source>
</reference>
<feature type="transmembrane region" description="Helical" evidence="1">
    <location>
        <begin position="405"/>
        <end position="432"/>
    </location>
</feature>
<feature type="transmembrane region" description="Helical" evidence="1">
    <location>
        <begin position="331"/>
        <end position="348"/>
    </location>
</feature>
<accession>A0ABT2HMP6</accession>
<keyword evidence="1" id="KW-1133">Transmembrane helix</keyword>
<keyword evidence="3" id="KW-1185">Reference proteome</keyword>
<feature type="transmembrane region" description="Helical" evidence="1">
    <location>
        <begin position="21"/>
        <end position="46"/>
    </location>
</feature>
<feature type="transmembrane region" description="Helical" evidence="1">
    <location>
        <begin position="134"/>
        <end position="154"/>
    </location>
</feature>
<dbReference type="RefSeq" id="WP_260072201.1">
    <property type="nucleotide sequence ID" value="NZ_JALXMO010000002.1"/>
</dbReference>
<feature type="transmembrane region" description="Helical" evidence="1">
    <location>
        <begin position="306"/>
        <end position="324"/>
    </location>
</feature>
<keyword evidence="1" id="KW-0812">Transmembrane</keyword>
<proteinExistence type="predicted"/>
<sequence length="526" mass="55263">MVESLIRLKLRLLGNTYKRSGWALAGTVIAGLYGLGLVGLVITTQFVEGARAESAVDLLIPSVVVSTGVTLIWIIVPLAMTGGDSVMDPRQLITFGIPRRSLVIGLSAARMISVGAILTILWLVGQVLLWRSDLLAAVIAVLSIPLLLVTFTAVSQAVTTAASAWLSARKWRDLLAILGLGLAMMAFPIVSSAISVFENVQEALPVIAEVLAWTPLAAGAALPYDAATGAWGAFGLRLLIQLATLGASLLLIRAALISITEKPRGQGGQRRSAKRGNIGLFRLFPATPWGAVAARSLTYWLKDPRYGGSLIVIPGIAVLGLFLWWQSGDTWTLYALGPFIAWMLGYAISADISYDSTAFALHVTTGVTGVADRVGRAVSLLSFALPLTVAVSVLPMLAVGDVEHLLVVTALSVGMLLSTLGLSSVISARLVYPTPKPGDSPFKQPEGAGGRMMAIQMGAMLLTAAVMIPDVVLLILWAVNGAGWLLALLVAATVLKGVGLTVAGIVLGARVYERSAPELFQEVAAY</sequence>
<feature type="transmembrane region" description="Helical" evidence="1">
    <location>
        <begin position="174"/>
        <end position="197"/>
    </location>
</feature>
<name>A0ABT2HMP6_9MICC</name>
<feature type="transmembrane region" description="Helical" evidence="1">
    <location>
        <begin position="238"/>
        <end position="259"/>
    </location>
</feature>
<keyword evidence="1" id="KW-0472">Membrane</keyword>
<feature type="transmembrane region" description="Helical" evidence="1">
    <location>
        <begin position="58"/>
        <end position="80"/>
    </location>
</feature>